<name>A0AAN8YT42_9MAGN</name>
<dbReference type="PANTHER" id="PTHR31707">
    <property type="entry name" value="PECTINESTERASE"/>
    <property type="match status" value="1"/>
</dbReference>
<dbReference type="Pfam" id="PF01095">
    <property type="entry name" value="Pectinesterase"/>
    <property type="match status" value="2"/>
</dbReference>
<gene>
    <name evidence="8" type="ORF">RJ641_023795</name>
</gene>
<dbReference type="GO" id="GO:0030599">
    <property type="term" value="F:pectinesterase activity"/>
    <property type="evidence" value="ECO:0007669"/>
    <property type="project" value="InterPro"/>
</dbReference>
<dbReference type="InterPro" id="IPR012334">
    <property type="entry name" value="Pectin_lyas_fold"/>
</dbReference>
<dbReference type="SMART" id="SM00856">
    <property type="entry name" value="PMEI"/>
    <property type="match status" value="1"/>
</dbReference>
<protein>
    <submittedName>
        <fullName evidence="8">Pectinesterase, catalytic</fullName>
    </submittedName>
</protein>
<dbReference type="InterPro" id="IPR006501">
    <property type="entry name" value="Pectinesterase_inhib_dom"/>
</dbReference>
<dbReference type="CDD" id="cd15798">
    <property type="entry name" value="PMEI-like_3"/>
    <property type="match status" value="1"/>
</dbReference>
<dbReference type="Proteomes" id="UP001370490">
    <property type="component" value="Unassembled WGS sequence"/>
</dbReference>
<dbReference type="NCBIfam" id="TIGR01614">
    <property type="entry name" value="PME_inhib"/>
    <property type="match status" value="1"/>
</dbReference>
<evidence type="ECO:0000256" key="5">
    <source>
        <dbReference type="ARBA" id="ARBA00023085"/>
    </source>
</evidence>
<dbReference type="SUPFAM" id="SSF101148">
    <property type="entry name" value="Plant invertase/pectin methylesterase inhibitor"/>
    <property type="match status" value="1"/>
</dbReference>
<comment type="caution">
    <text evidence="8">The sequence shown here is derived from an EMBL/GenBank/DDBJ whole genome shotgun (WGS) entry which is preliminary data.</text>
</comment>
<evidence type="ECO:0000256" key="1">
    <source>
        <dbReference type="ARBA" id="ARBA00005184"/>
    </source>
</evidence>
<dbReference type="Gene3D" id="2.160.20.10">
    <property type="entry name" value="Single-stranded right-handed beta-helix, Pectin lyase-like"/>
    <property type="match status" value="2"/>
</dbReference>
<dbReference type="InterPro" id="IPR000070">
    <property type="entry name" value="Pectinesterase_cat"/>
</dbReference>
<dbReference type="AlphaFoldDB" id="A0AAN8YT42"/>
<evidence type="ECO:0000313" key="9">
    <source>
        <dbReference type="Proteomes" id="UP001370490"/>
    </source>
</evidence>
<evidence type="ECO:0000256" key="6">
    <source>
        <dbReference type="SAM" id="SignalP"/>
    </source>
</evidence>
<keyword evidence="9" id="KW-1185">Reference proteome</keyword>
<dbReference type="InterPro" id="IPR035513">
    <property type="entry name" value="Invertase/methylesterase_inhib"/>
</dbReference>
<dbReference type="GO" id="GO:0004857">
    <property type="term" value="F:enzyme inhibitor activity"/>
    <property type="evidence" value="ECO:0007669"/>
    <property type="project" value="InterPro"/>
</dbReference>
<keyword evidence="4" id="KW-0378">Hydrolase</keyword>
<comment type="pathway">
    <text evidence="1">Glycan metabolism; pectin degradation; 2-dehydro-3-deoxy-D-gluconate from pectin: step 1/5.</text>
</comment>
<dbReference type="Pfam" id="PF04043">
    <property type="entry name" value="PMEI"/>
    <property type="match status" value="1"/>
</dbReference>
<evidence type="ECO:0000259" key="7">
    <source>
        <dbReference type="SMART" id="SM00856"/>
    </source>
</evidence>
<evidence type="ECO:0000313" key="8">
    <source>
        <dbReference type="EMBL" id="KAK6911702.1"/>
    </source>
</evidence>
<dbReference type="Gene3D" id="1.20.140.40">
    <property type="entry name" value="Invertase/pectin methylesterase inhibitor family protein"/>
    <property type="match status" value="1"/>
</dbReference>
<organism evidence="8 9">
    <name type="scientific">Dillenia turbinata</name>
    <dbReference type="NCBI Taxonomy" id="194707"/>
    <lineage>
        <taxon>Eukaryota</taxon>
        <taxon>Viridiplantae</taxon>
        <taxon>Streptophyta</taxon>
        <taxon>Embryophyta</taxon>
        <taxon>Tracheophyta</taxon>
        <taxon>Spermatophyta</taxon>
        <taxon>Magnoliopsida</taxon>
        <taxon>eudicotyledons</taxon>
        <taxon>Gunneridae</taxon>
        <taxon>Pentapetalae</taxon>
        <taxon>Dilleniales</taxon>
        <taxon>Dilleniaceae</taxon>
        <taxon>Dillenia</taxon>
    </lineage>
</organism>
<keyword evidence="6" id="KW-0732">Signal</keyword>
<evidence type="ECO:0000256" key="4">
    <source>
        <dbReference type="ARBA" id="ARBA00022801"/>
    </source>
</evidence>
<dbReference type="GO" id="GO:0042545">
    <property type="term" value="P:cell wall modification"/>
    <property type="evidence" value="ECO:0007669"/>
    <property type="project" value="InterPro"/>
</dbReference>
<reference evidence="8 9" key="1">
    <citation type="submission" date="2023-12" db="EMBL/GenBank/DDBJ databases">
        <title>A high-quality genome assembly for Dillenia turbinata (Dilleniales).</title>
        <authorList>
            <person name="Chanderbali A."/>
        </authorList>
    </citation>
    <scope>NUCLEOTIDE SEQUENCE [LARGE SCALE GENOMIC DNA]</scope>
    <source>
        <strain evidence="8">LSX21</strain>
        <tissue evidence="8">Leaf</tissue>
    </source>
</reference>
<keyword evidence="5" id="KW-0063">Aspartyl esterase</keyword>
<dbReference type="EMBL" id="JBAMMX010000028">
    <property type="protein sequence ID" value="KAK6911702.1"/>
    <property type="molecule type" value="Genomic_DNA"/>
</dbReference>
<comment type="similarity">
    <text evidence="2">In the N-terminal section; belongs to the PMEI family.</text>
</comment>
<feature type="chain" id="PRO_5043005986" evidence="6">
    <location>
        <begin position="18"/>
        <end position="406"/>
    </location>
</feature>
<feature type="domain" description="Pectinesterase inhibitor" evidence="7">
    <location>
        <begin position="32"/>
        <end position="186"/>
    </location>
</feature>
<accession>A0AAN8YT42</accession>
<dbReference type="InterPro" id="IPR011050">
    <property type="entry name" value="Pectin_lyase_fold/virulence"/>
</dbReference>
<feature type="signal peptide" evidence="6">
    <location>
        <begin position="1"/>
        <end position="17"/>
    </location>
</feature>
<sequence length="406" mass="44158">MAAVIGILIAIIGGTDLGQKLEGPNFKNAAKKPNDFAEICSQADYNETCIASLQYQLGQNTNVTFQDILRVSIKMTQESLNQNIDLASNMKNGSDPTSRGYMALDDCTQLLNSSVFYLQGVINMLNGSSNNSILNDDQHIELKNLVSAAISLQQACIDGIEDVEHKKALEGGMVRATQHSSNILAFAEAHIGNGSLRPRKLLSDDDGDLGYPSWLPVADRKLLSSSEGKGEVKPDVVVAQDGTGQFDTISKALDSYDPNQHQGSQYVIYVKAGKYNETITVAENKVNVFIYGDGPTNTVVTGHRSNKEGYTTLRSATFLIMESELGAFIHPEGWMLQNVTLNPQGFYYAEYGNKGHGADTSKRFKHEGCNVITDKTEALQFTAGPFIQGNLWLNSTGVPALLGLQY</sequence>
<evidence type="ECO:0000256" key="3">
    <source>
        <dbReference type="ARBA" id="ARBA00007786"/>
    </source>
</evidence>
<comment type="similarity">
    <text evidence="3">In the C-terminal section; belongs to the pectinesterase family.</text>
</comment>
<proteinExistence type="inferred from homology"/>
<evidence type="ECO:0000256" key="2">
    <source>
        <dbReference type="ARBA" id="ARBA00006027"/>
    </source>
</evidence>
<dbReference type="SUPFAM" id="SSF51126">
    <property type="entry name" value="Pectin lyase-like"/>
    <property type="match status" value="2"/>
</dbReference>